<feature type="signal peptide" evidence="1">
    <location>
        <begin position="1"/>
        <end position="22"/>
    </location>
</feature>
<evidence type="ECO:0000313" key="3">
    <source>
        <dbReference type="Proteomes" id="UP001056255"/>
    </source>
</evidence>
<keyword evidence="3" id="KW-1185">Reference proteome</keyword>
<evidence type="ECO:0000256" key="1">
    <source>
        <dbReference type="SAM" id="SignalP"/>
    </source>
</evidence>
<reference evidence="2" key="1">
    <citation type="submission" date="2021-08" db="EMBL/GenBank/DDBJ databases">
        <authorList>
            <person name="Sakaguchi M."/>
            <person name="Kikuchi T."/>
            <person name="Urbanczyk H."/>
        </authorList>
    </citation>
    <scope>NUCLEOTIDE SEQUENCE</scope>
    <source>
        <strain evidence="2">020920N</strain>
    </source>
</reference>
<feature type="chain" id="PRO_5045267819" evidence="1">
    <location>
        <begin position="23"/>
        <end position="114"/>
    </location>
</feature>
<evidence type="ECO:0000313" key="2">
    <source>
        <dbReference type="EMBL" id="USH03701.1"/>
    </source>
</evidence>
<dbReference type="RefSeq" id="WP_251878935.1">
    <property type="nucleotide sequence ID" value="NZ_CP082275.1"/>
</dbReference>
<keyword evidence="1" id="KW-0732">Signal</keyword>
<organism evidence="2 3">
    <name type="scientific">Grimontia kaedaensis</name>
    <dbReference type="NCBI Taxonomy" id="2872157"/>
    <lineage>
        <taxon>Bacteria</taxon>
        <taxon>Pseudomonadati</taxon>
        <taxon>Pseudomonadota</taxon>
        <taxon>Gammaproteobacteria</taxon>
        <taxon>Vibrionales</taxon>
        <taxon>Vibrionaceae</taxon>
        <taxon>Grimontia</taxon>
    </lineage>
</organism>
<gene>
    <name evidence="2" type="ORF">K6Q96_06830</name>
</gene>
<dbReference type="EMBL" id="CP082275">
    <property type="protein sequence ID" value="USH03701.1"/>
    <property type="molecule type" value="Genomic_DNA"/>
</dbReference>
<name>A0ABY4WXJ1_9GAMM</name>
<protein>
    <submittedName>
        <fullName evidence="2">Uncharacterized protein</fullName>
    </submittedName>
</protein>
<sequence length="114" mass="12413">MFKNAIKFLLLLSFFSVSSVHSADFDNCKVTEIISAGSKNGHVALTCMVQPRPACASAGNFIGFDKSSEEGKQYMAMLLAAFASDFTVTGYVDDFQCSPHQGNVALLTHIRLRK</sequence>
<dbReference type="Proteomes" id="UP001056255">
    <property type="component" value="Chromosome I"/>
</dbReference>
<proteinExistence type="predicted"/>
<accession>A0ABY4WXJ1</accession>